<name>A0A0E9LX02_9BACT</name>
<dbReference type="EMBL" id="BAZW01000008">
    <property type="protein sequence ID" value="GAO29380.1"/>
    <property type="molecule type" value="Genomic_DNA"/>
</dbReference>
<sequence>MRKGSLTQLPPFIQLIFVLCMVIVSAVVITAIGVVAALPFTGLEEVAGLLQGTGSIAFMKYLQVLQSFAIFIVPSVLAAWFFSEKPAQWLGFNDSKTTWIILSMATILAIQPFVSYIGMVNAQITLPDYLEALYRWMHQTEQSANEIIFRFLDTQNLSVILFNVFMIAILPALGEEMLFRGGLQPLIQKMVKNHHAAIWITAFLFSAMHMQFLTFAPRFILGGVLGYLLVYGAASGTPLPPIFSTIYLLWLSFITTGIPNQRWTRLMPIWPHRHWRWPY</sequence>
<feature type="transmembrane region" description="Helical" evidence="1">
    <location>
        <begin position="61"/>
        <end position="82"/>
    </location>
</feature>
<reference evidence="3 4" key="1">
    <citation type="journal article" date="2015" name="Microbes Environ.">
        <title>Distribution and evolution of nitrogen fixation genes in the phylum bacteroidetes.</title>
        <authorList>
            <person name="Inoue J."/>
            <person name="Oshima K."/>
            <person name="Suda W."/>
            <person name="Sakamoto M."/>
            <person name="Iino T."/>
            <person name="Noda S."/>
            <person name="Hongoh Y."/>
            <person name="Hattori M."/>
            <person name="Ohkuma M."/>
        </authorList>
    </citation>
    <scope>NUCLEOTIDE SEQUENCE [LARGE SCALE GENOMIC DNA]</scope>
    <source>
        <strain evidence="3">JCM 15548</strain>
    </source>
</reference>
<gene>
    <name evidence="3" type="ORF">JCM15548_11559</name>
</gene>
<feature type="transmembrane region" description="Helical" evidence="1">
    <location>
        <begin position="157"/>
        <end position="175"/>
    </location>
</feature>
<dbReference type="GO" id="GO:0080120">
    <property type="term" value="P:CAAX-box protein maturation"/>
    <property type="evidence" value="ECO:0007669"/>
    <property type="project" value="UniProtKB-ARBA"/>
</dbReference>
<keyword evidence="4" id="KW-1185">Reference proteome</keyword>
<keyword evidence="1" id="KW-0472">Membrane</keyword>
<dbReference type="GO" id="GO:0004175">
    <property type="term" value="F:endopeptidase activity"/>
    <property type="evidence" value="ECO:0007669"/>
    <property type="project" value="UniProtKB-ARBA"/>
</dbReference>
<dbReference type="Pfam" id="PF02517">
    <property type="entry name" value="Rce1-like"/>
    <property type="match status" value="1"/>
</dbReference>
<organism evidence="3 4">
    <name type="scientific">Geofilum rubicundum JCM 15548</name>
    <dbReference type="NCBI Taxonomy" id="1236989"/>
    <lineage>
        <taxon>Bacteria</taxon>
        <taxon>Pseudomonadati</taxon>
        <taxon>Bacteroidota</taxon>
        <taxon>Bacteroidia</taxon>
        <taxon>Marinilabiliales</taxon>
        <taxon>Marinilabiliaceae</taxon>
        <taxon>Geofilum</taxon>
    </lineage>
</organism>
<evidence type="ECO:0000259" key="2">
    <source>
        <dbReference type="Pfam" id="PF02517"/>
    </source>
</evidence>
<keyword evidence="1" id="KW-0812">Transmembrane</keyword>
<keyword evidence="1" id="KW-1133">Transmembrane helix</keyword>
<dbReference type="Proteomes" id="UP000032900">
    <property type="component" value="Unassembled WGS sequence"/>
</dbReference>
<accession>A0A0E9LX02</accession>
<dbReference type="AlphaFoldDB" id="A0A0E9LX02"/>
<dbReference type="OrthoDB" id="1523022at2"/>
<feature type="domain" description="CAAX prenyl protease 2/Lysostaphin resistance protein A-like" evidence="2">
    <location>
        <begin position="160"/>
        <end position="231"/>
    </location>
</feature>
<dbReference type="InterPro" id="IPR003675">
    <property type="entry name" value="Rce1/LyrA-like_dom"/>
</dbReference>
<feature type="transmembrane region" description="Helical" evidence="1">
    <location>
        <begin position="196"/>
        <end position="221"/>
    </location>
</feature>
<evidence type="ECO:0000313" key="3">
    <source>
        <dbReference type="EMBL" id="GAO29380.1"/>
    </source>
</evidence>
<evidence type="ECO:0000313" key="4">
    <source>
        <dbReference type="Proteomes" id="UP000032900"/>
    </source>
</evidence>
<dbReference type="STRING" id="1236989.JCM15548_11559"/>
<proteinExistence type="predicted"/>
<evidence type="ECO:0000256" key="1">
    <source>
        <dbReference type="SAM" id="Phobius"/>
    </source>
</evidence>
<feature type="transmembrane region" description="Helical" evidence="1">
    <location>
        <begin position="12"/>
        <end position="41"/>
    </location>
</feature>
<comment type="caution">
    <text evidence="3">The sequence shown here is derived from an EMBL/GenBank/DDBJ whole genome shotgun (WGS) entry which is preliminary data.</text>
</comment>
<dbReference type="RefSeq" id="WP_062123636.1">
    <property type="nucleotide sequence ID" value="NZ_BAZW01000008.1"/>
</dbReference>
<protein>
    <recommendedName>
        <fullName evidence="2">CAAX prenyl protease 2/Lysostaphin resistance protein A-like domain-containing protein</fullName>
    </recommendedName>
</protein>
<feature type="transmembrane region" description="Helical" evidence="1">
    <location>
        <begin position="98"/>
        <end position="119"/>
    </location>
</feature>